<dbReference type="GO" id="GO:0015035">
    <property type="term" value="F:protein-disulfide reductase activity"/>
    <property type="evidence" value="ECO:0007669"/>
    <property type="project" value="TreeGrafter"/>
</dbReference>
<dbReference type="eggNOG" id="COG0526">
    <property type="taxonomic scope" value="Bacteria"/>
</dbReference>
<dbReference type="PANTHER" id="PTHR45663:SF11">
    <property type="entry name" value="GEO12009P1"/>
    <property type="match status" value="1"/>
</dbReference>
<evidence type="ECO:0000313" key="6">
    <source>
        <dbReference type="Proteomes" id="UP000027142"/>
    </source>
</evidence>
<evidence type="ECO:0000256" key="2">
    <source>
        <dbReference type="ARBA" id="ARBA00023157"/>
    </source>
</evidence>
<dbReference type="Gene3D" id="3.40.30.10">
    <property type="entry name" value="Glutaredoxin"/>
    <property type="match status" value="1"/>
</dbReference>
<evidence type="ECO:0000259" key="4">
    <source>
        <dbReference type="PROSITE" id="PS51352"/>
    </source>
</evidence>
<dbReference type="InterPro" id="IPR013766">
    <property type="entry name" value="Thioredoxin_domain"/>
</dbReference>
<evidence type="ECO:0000256" key="3">
    <source>
        <dbReference type="ARBA" id="ARBA00023284"/>
    </source>
</evidence>
<organism evidence="5 6">
    <name type="scientific">Shouchella lehensis G1</name>
    <dbReference type="NCBI Taxonomy" id="1246626"/>
    <lineage>
        <taxon>Bacteria</taxon>
        <taxon>Bacillati</taxon>
        <taxon>Bacillota</taxon>
        <taxon>Bacilli</taxon>
        <taxon>Bacillales</taxon>
        <taxon>Bacillaceae</taxon>
        <taxon>Shouchella</taxon>
    </lineage>
</organism>
<dbReference type="Pfam" id="PF00085">
    <property type="entry name" value="Thioredoxin"/>
    <property type="match status" value="1"/>
</dbReference>
<keyword evidence="2" id="KW-1015">Disulfide bond</keyword>
<dbReference type="InterPro" id="IPR036249">
    <property type="entry name" value="Thioredoxin-like_sf"/>
</dbReference>
<feature type="domain" description="Thioredoxin" evidence="4">
    <location>
        <begin position="24"/>
        <end position="154"/>
    </location>
</feature>
<keyword evidence="6" id="KW-1185">Reference proteome</keyword>
<reference evidence="5 6" key="1">
    <citation type="journal article" date="2014" name="Gene">
        <title>A comparative genomic analysis of the alkalitolerant soil bacterium Bacillus lehensis G1.</title>
        <authorList>
            <person name="Noor Y.M."/>
            <person name="Samsulrizal N.H."/>
            <person name="Jema'on N.A."/>
            <person name="Low K.O."/>
            <person name="Ramli A.N."/>
            <person name="Alias N.I."/>
            <person name="Damis S.I."/>
            <person name="Fuzi S.F."/>
            <person name="Isa M.N."/>
            <person name="Murad A.M."/>
            <person name="Raih M.F."/>
            <person name="Bakar F.D."/>
            <person name="Najimudin N."/>
            <person name="Mahadi N.M."/>
            <person name="Illias R.M."/>
        </authorList>
    </citation>
    <scope>NUCLEOTIDE SEQUENCE [LARGE SCALE GENOMIC DNA]</scope>
    <source>
        <strain evidence="5 6">G1</strain>
    </source>
</reference>
<dbReference type="PROSITE" id="PS51352">
    <property type="entry name" value="THIOREDOXIN_2"/>
    <property type="match status" value="1"/>
</dbReference>
<dbReference type="KEGG" id="ble:BleG1_3796"/>
<dbReference type="OrthoDB" id="32134at2"/>
<evidence type="ECO:0000256" key="1">
    <source>
        <dbReference type="ARBA" id="ARBA00008987"/>
    </source>
</evidence>
<dbReference type="SUPFAM" id="SSF52833">
    <property type="entry name" value="Thioredoxin-like"/>
    <property type="match status" value="1"/>
</dbReference>
<accession>A0A060M704</accession>
<dbReference type="RefSeq" id="WP_038484260.1">
    <property type="nucleotide sequence ID" value="NZ_CP003923.1"/>
</dbReference>
<dbReference type="STRING" id="1246626.BleG1_3796"/>
<dbReference type="Proteomes" id="UP000027142">
    <property type="component" value="Chromosome"/>
</dbReference>
<comment type="similarity">
    <text evidence="1">Belongs to the thioredoxin family.</text>
</comment>
<dbReference type="GO" id="GO:0005829">
    <property type="term" value="C:cytosol"/>
    <property type="evidence" value="ECO:0007669"/>
    <property type="project" value="TreeGrafter"/>
</dbReference>
<dbReference type="PATRIC" id="fig|1246626.3.peg.3789"/>
<protein>
    <submittedName>
        <fullName evidence="5">Thioredoxin</fullName>
    </submittedName>
</protein>
<dbReference type="CDD" id="cd02947">
    <property type="entry name" value="TRX_family"/>
    <property type="match status" value="1"/>
</dbReference>
<evidence type="ECO:0000313" key="5">
    <source>
        <dbReference type="EMBL" id="AIC96343.1"/>
    </source>
</evidence>
<keyword evidence="3" id="KW-0676">Redox-active center</keyword>
<dbReference type="AlphaFoldDB" id="A0A060M704"/>
<name>A0A060M704_9BACI</name>
<dbReference type="PANTHER" id="PTHR45663">
    <property type="entry name" value="GEO12009P1"/>
    <property type="match status" value="1"/>
</dbReference>
<dbReference type="EMBL" id="CP003923">
    <property type="protein sequence ID" value="AIC96343.1"/>
    <property type="molecule type" value="Genomic_DNA"/>
</dbReference>
<dbReference type="HOGENOM" id="CLU_121850_1_0_9"/>
<dbReference type="GO" id="GO:0045454">
    <property type="term" value="P:cell redox homeostasis"/>
    <property type="evidence" value="ECO:0007669"/>
    <property type="project" value="TreeGrafter"/>
</dbReference>
<gene>
    <name evidence="5" type="ORF">BleG1_3796</name>
</gene>
<proteinExistence type="inferred from homology"/>
<sequence>MKKLLWIGGAVVAVFIILIVIQNMGQSQQLENNTQYDTDDLDSATIDQLDDPNYQNIIMPDDLEEKLANGEDAIVYFFSPVCSYCKEATPVLMDVAGDEDITVDQYNVLEYDSAAYNIQSTPTLIAFENGEEVRRVVGNQPPETFRAFLNGEEAPSS</sequence>